<protein>
    <submittedName>
        <fullName evidence="6">Branched-chain amino acid transport system substrate-binding protein</fullName>
    </submittedName>
</protein>
<comment type="similarity">
    <text evidence="1">Belongs to the leucine-binding protein family.</text>
</comment>
<accession>A0A4R3IAZ5</accession>
<dbReference type="Proteomes" id="UP000295793">
    <property type="component" value="Unassembled WGS sequence"/>
</dbReference>
<dbReference type="SUPFAM" id="SSF53822">
    <property type="entry name" value="Periplasmic binding protein-like I"/>
    <property type="match status" value="1"/>
</dbReference>
<organism evidence="6 7">
    <name type="scientific">Reinekea marinisedimentorum</name>
    <dbReference type="NCBI Taxonomy" id="230495"/>
    <lineage>
        <taxon>Bacteria</taxon>
        <taxon>Pseudomonadati</taxon>
        <taxon>Pseudomonadota</taxon>
        <taxon>Gammaproteobacteria</taxon>
        <taxon>Oceanospirillales</taxon>
        <taxon>Saccharospirillaceae</taxon>
        <taxon>Reinekea</taxon>
    </lineage>
</organism>
<reference evidence="6 7" key="1">
    <citation type="submission" date="2019-03" db="EMBL/GenBank/DDBJ databases">
        <title>Genomic Encyclopedia of Archaeal and Bacterial Type Strains, Phase II (KMG-II): from individual species to whole genera.</title>
        <authorList>
            <person name="Goeker M."/>
        </authorList>
    </citation>
    <scope>NUCLEOTIDE SEQUENCE [LARGE SCALE GENOMIC DNA]</scope>
    <source>
        <strain evidence="6 7">DSM 15388</strain>
    </source>
</reference>
<dbReference type="Gene3D" id="3.40.50.2300">
    <property type="match status" value="2"/>
</dbReference>
<feature type="domain" description="Leucine-binding protein" evidence="5">
    <location>
        <begin position="26"/>
        <end position="325"/>
    </location>
</feature>
<keyword evidence="4" id="KW-0029">Amino-acid transport</keyword>
<dbReference type="PROSITE" id="PS51257">
    <property type="entry name" value="PROKAR_LIPOPROTEIN"/>
    <property type="match status" value="1"/>
</dbReference>
<evidence type="ECO:0000259" key="5">
    <source>
        <dbReference type="Pfam" id="PF13458"/>
    </source>
</evidence>
<evidence type="ECO:0000313" key="6">
    <source>
        <dbReference type="EMBL" id="TCS42707.1"/>
    </source>
</evidence>
<dbReference type="PRINTS" id="PR00337">
    <property type="entry name" value="LEUILEVALBP"/>
</dbReference>
<name>A0A4R3IAZ5_9GAMM</name>
<dbReference type="RefSeq" id="WP_132700611.1">
    <property type="nucleotide sequence ID" value="NZ_SLZR01000003.1"/>
</dbReference>
<dbReference type="GO" id="GO:0006865">
    <property type="term" value="P:amino acid transport"/>
    <property type="evidence" value="ECO:0007669"/>
    <property type="project" value="UniProtKB-KW"/>
</dbReference>
<sequence length="370" mass="40657">MTETLKRAITLALCLIVLSCTSSDKTIDLGFIGGLTGGNADLGEAARNGAIMAVEEVNEAGGINGIPVKIIIKDDNNRAEKAREVAQELIDLHVQAIIGPLTSTTTAAAIEVTNPAGIVVASPTASAIHLAEIDDHLIRFCPTSKDNAYSYAEFIYQTLGHRTLSVVADAQNRVYSDSWYGDFSTRWKELGGEILMLEFFNTKNQTEYNALAERLLFAQPDGILFIANSVDVARYSQQFRKLNADIPLIAAEWAATQNLITLGGMAVEGLISMQIVNFFDTSPKFVRFVESYQERFGTYPSFSSIISYDAATAVMKALEMKGKQTLKQSLLVNQPYDGLQKPLAIDDWGDLIGQSTFVIVRDNEYRLFER</sequence>
<dbReference type="Pfam" id="PF13458">
    <property type="entry name" value="Peripla_BP_6"/>
    <property type="match status" value="1"/>
</dbReference>
<dbReference type="OrthoDB" id="9783240at2"/>
<evidence type="ECO:0000256" key="2">
    <source>
        <dbReference type="ARBA" id="ARBA00022448"/>
    </source>
</evidence>
<keyword evidence="3" id="KW-0732">Signal</keyword>
<keyword evidence="2" id="KW-0813">Transport</keyword>
<gene>
    <name evidence="6" type="ORF">BCF53_103377</name>
</gene>
<evidence type="ECO:0000256" key="4">
    <source>
        <dbReference type="ARBA" id="ARBA00022970"/>
    </source>
</evidence>
<evidence type="ECO:0000313" key="7">
    <source>
        <dbReference type="Proteomes" id="UP000295793"/>
    </source>
</evidence>
<dbReference type="CDD" id="cd19983">
    <property type="entry name" value="PBP1_ABC_HAAT-like"/>
    <property type="match status" value="1"/>
</dbReference>
<keyword evidence="7" id="KW-1185">Reference proteome</keyword>
<evidence type="ECO:0000256" key="1">
    <source>
        <dbReference type="ARBA" id="ARBA00010062"/>
    </source>
</evidence>
<dbReference type="PANTHER" id="PTHR30483:SF6">
    <property type="entry name" value="PERIPLASMIC BINDING PROTEIN OF ABC TRANSPORTER FOR NATURAL AMINO ACIDS"/>
    <property type="match status" value="1"/>
</dbReference>
<dbReference type="EMBL" id="SLZR01000003">
    <property type="protein sequence ID" value="TCS42707.1"/>
    <property type="molecule type" value="Genomic_DNA"/>
</dbReference>
<dbReference type="InterPro" id="IPR028081">
    <property type="entry name" value="Leu-bd"/>
</dbReference>
<evidence type="ECO:0000256" key="3">
    <source>
        <dbReference type="ARBA" id="ARBA00022729"/>
    </source>
</evidence>
<dbReference type="InterPro" id="IPR000709">
    <property type="entry name" value="Leu_Ile_Val-bd"/>
</dbReference>
<dbReference type="InterPro" id="IPR028082">
    <property type="entry name" value="Peripla_BP_I"/>
</dbReference>
<dbReference type="AlphaFoldDB" id="A0A4R3IAZ5"/>
<dbReference type="PANTHER" id="PTHR30483">
    <property type="entry name" value="LEUCINE-SPECIFIC-BINDING PROTEIN"/>
    <property type="match status" value="1"/>
</dbReference>
<dbReference type="InterPro" id="IPR051010">
    <property type="entry name" value="BCAA_transport"/>
</dbReference>
<proteinExistence type="inferred from homology"/>
<comment type="caution">
    <text evidence="6">The sequence shown here is derived from an EMBL/GenBank/DDBJ whole genome shotgun (WGS) entry which is preliminary data.</text>
</comment>